<dbReference type="Gramene" id="AUR62005597-RA">
    <property type="protein sequence ID" value="AUR62005597-RA:cds"/>
    <property type="gene ID" value="AUR62005597"/>
</dbReference>
<accession>A0A803L159</accession>
<dbReference type="InterPro" id="IPR038947">
    <property type="entry name" value="At3g27210-like"/>
</dbReference>
<protein>
    <submittedName>
        <fullName evidence="2">Uncharacterized protein</fullName>
    </submittedName>
</protein>
<feature type="compositionally biased region" description="Basic and acidic residues" evidence="1">
    <location>
        <begin position="81"/>
        <end position="101"/>
    </location>
</feature>
<keyword evidence="3" id="KW-1185">Reference proteome</keyword>
<dbReference type="Proteomes" id="UP000596660">
    <property type="component" value="Unplaced"/>
</dbReference>
<evidence type="ECO:0000313" key="3">
    <source>
        <dbReference type="Proteomes" id="UP000596660"/>
    </source>
</evidence>
<dbReference type="GeneID" id="110710771"/>
<reference evidence="2" key="1">
    <citation type="journal article" date="2017" name="Nature">
        <title>The genome of Chenopodium quinoa.</title>
        <authorList>
            <person name="Jarvis D.E."/>
            <person name="Ho Y.S."/>
            <person name="Lightfoot D.J."/>
            <person name="Schmoeckel S.M."/>
            <person name="Li B."/>
            <person name="Borm T.J.A."/>
            <person name="Ohyanagi H."/>
            <person name="Mineta K."/>
            <person name="Michell C.T."/>
            <person name="Saber N."/>
            <person name="Kharbatia N.M."/>
            <person name="Rupper R.R."/>
            <person name="Sharp A.R."/>
            <person name="Dally N."/>
            <person name="Boughton B.A."/>
            <person name="Woo Y.H."/>
            <person name="Gao G."/>
            <person name="Schijlen E.G.W.M."/>
            <person name="Guo X."/>
            <person name="Momin A.A."/>
            <person name="Negrao S."/>
            <person name="Al-Babili S."/>
            <person name="Gehring C."/>
            <person name="Roessner U."/>
            <person name="Jung C."/>
            <person name="Murphy K."/>
            <person name="Arold S.T."/>
            <person name="Gojobori T."/>
            <person name="van der Linden C.G."/>
            <person name="van Loo E.N."/>
            <person name="Jellen E.N."/>
            <person name="Maughan P.J."/>
            <person name="Tester M."/>
        </authorList>
    </citation>
    <scope>NUCLEOTIDE SEQUENCE [LARGE SCALE GENOMIC DNA]</scope>
    <source>
        <strain evidence="2">cv. PI 614886</strain>
    </source>
</reference>
<dbReference type="EnsemblPlants" id="AUR62005597-RA">
    <property type="protein sequence ID" value="AUR62005597-RA:cds"/>
    <property type="gene ID" value="AUR62005597"/>
</dbReference>
<dbReference type="PANTHER" id="PTHR34280:SF2">
    <property type="entry name" value="OS01G0920100 PROTEIN"/>
    <property type="match status" value="1"/>
</dbReference>
<dbReference type="OMA" id="QSPVWET"/>
<dbReference type="PANTHER" id="PTHR34280">
    <property type="entry name" value="OS01G0920100 PROTEIN"/>
    <property type="match status" value="1"/>
</dbReference>
<organism evidence="2 3">
    <name type="scientific">Chenopodium quinoa</name>
    <name type="common">Quinoa</name>
    <dbReference type="NCBI Taxonomy" id="63459"/>
    <lineage>
        <taxon>Eukaryota</taxon>
        <taxon>Viridiplantae</taxon>
        <taxon>Streptophyta</taxon>
        <taxon>Embryophyta</taxon>
        <taxon>Tracheophyta</taxon>
        <taxon>Spermatophyta</taxon>
        <taxon>Magnoliopsida</taxon>
        <taxon>eudicotyledons</taxon>
        <taxon>Gunneridae</taxon>
        <taxon>Pentapetalae</taxon>
        <taxon>Caryophyllales</taxon>
        <taxon>Chenopodiaceae</taxon>
        <taxon>Chenopodioideae</taxon>
        <taxon>Atripliceae</taxon>
        <taxon>Chenopodium</taxon>
    </lineage>
</organism>
<name>A0A803L159_CHEQI</name>
<evidence type="ECO:0000256" key="1">
    <source>
        <dbReference type="SAM" id="MobiDB-lite"/>
    </source>
</evidence>
<dbReference type="KEGG" id="cqi:110710771"/>
<feature type="compositionally biased region" description="Low complexity" evidence="1">
    <location>
        <begin position="121"/>
        <end position="132"/>
    </location>
</feature>
<proteinExistence type="predicted"/>
<reference evidence="2" key="2">
    <citation type="submission" date="2021-03" db="UniProtKB">
        <authorList>
            <consortium name="EnsemblPlants"/>
        </authorList>
    </citation>
    <scope>IDENTIFICATION</scope>
</reference>
<dbReference type="OrthoDB" id="1925325at2759"/>
<dbReference type="RefSeq" id="XP_021744809.1">
    <property type="nucleotide sequence ID" value="XM_021889117.1"/>
</dbReference>
<feature type="compositionally biased region" description="Basic and acidic residues" evidence="1">
    <location>
        <begin position="46"/>
        <end position="59"/>
    </location>
</feature>
<feature type="region of interest" description="Disordered" evidence="1">
    <location>
        <begin position="41"/>
        <end position="148"/>
    </location>
</feature>
<dbReference type="AlphaFoldDB" id="A0A803L159"/>
<sequence>MKNMKRVFLYLGMSSCVSTKTTESPSNFTLEKALNSVQSPVWEPAGSKEETFYDSKPWLDSDDEQDFFSINSDTPPYKLTNKNEDQHQGRRLSELFKDSSFSRDSLTSAKAQAASEEGKETPTTSSKSTPNNKMEKDKKSGGKSVKHCLPSLVRSLSCGDRKKRPNPAHIAVAG</sequence>
<evidence type="ECO:0000313" key="2">
    <source>
        <dbReference type="EnsemblPlants" id="AUR62005597-RA:cds"/>
    </source>
</evidence>
<gene>
    <name evidence="2" type="primary">LOC110710771</name>
</gene>